<dbReference type="InterPro" id="IPR017452">
    <property type="entry name" value="GPCR_Rhodpsn_7TM"/>
</dbReference>
<sequence>MFEVDNISHKLMIYAGIIMYIFGSIGNILNIYVFTIWSRTKKTSNKHSHSCRTNNSSLYLLVSSISNLIVILYPLFTRIMLDGYEYHITKHNVFIICKLRYYILHTCDVISLTCICLATFDRYLISSRKVRLRKLSTTRKQTKLILLFIICLFGIHSIPIFKYYSVSKTGYCTIISTIYLYYYLYTFQIFLHGIIPIIFLSVFGILTFKQLRIISKRKNHYGTMNFDKQLSRMLLLISLAIILSSIPYCIEQSYLVLFKKNNRQYKSYFRLYHVACSILYYTNPVTSFYIYYISTRSFRLQIHKMFCSTRNTHLVIVYRVKPITMSKQDF</sequence>
<comment type="caution">
    <text evidence="10">The sequence shown here is derived from an EMBL/GenBank/DDBJ whole genome shotgun (WGS) entry which is preliminary data.</text>
</comment>
<accession>A0A813QIM3</accession>
<feature type="transmembrane region" description="Helical" evidence="8">
    <location>
        <begin position="184"/>
        <end position="208"/>
    </location>
</feature>
<evidence type="ECO:0000256" key="6">
    <source>
        <dbReference type="ARBA" id="ARBA00023170"/>
    </source>
</evidence>
<keyword evidence="5 8" id="KW-0472">Membrane</keyword>
<dbReference type="GO" id="GO:0004930">
    <property type="term" value="F:G protein-coupled receptor activity"/>
    <property type="evidence" value="ECO:0007669"/>
    <property type="project" value="UniProtKB-KW"/>
</dbReference>
<dbReference type="GO" id="GO:0005886">
    <property type="term" value="C:plasma membrane"/>
    <property type="evidence" value="ECO:0007669"/>
    <property type="project" value="TreeGrafter"/>
</dbReference>
<keyword evidence="4" id="KW-0297">G-protein coupled receptor</keyword>
<dbReference type="PANTHER" id="PTHR24243">
    <property type="entry name" value="G-PROTEIN COUPLED RECEPTOR"/>
    <property type="match status" value="1"/>
</dbReference>
<dbReference type="AlphaFoldDB" id="A0A813QIM3"/>
<feature type="transmembrane region" description="Helical" evidence="8">
    <location>
        <begin position="229"/>
        <end position="250"/>
    </location>
</feature>
<evidence type="ECO:0000256" key="5">
    <source>
        <dbReference type="ARBA" id="ARBA00023136"/>
    </source>
</evidence>
<feature type="transmembrane region" description="Helical" evidence="8">
    <location>
        <begin position="58"/>
        <end position="81"/>
    </location>
</feature>
<dbReference type="OrthoDB" id="10016213at2759"/>
<feature type="transmembrane region" description="Helical" evidence="8">
    <location>
        <begin position="12"/>
        <end position="37"/>
    </location>
</feature>
<evidence type="ECO:0000256" key="8">
    <source>
        <dbReference type="SAM" id="Phobius"/>
    </source>
</evidence>
<keyword evidence="2 8" id="KW-0812">Transmembrane</keyword>
<gene>
    <name evidence="10" type="ORF">VCS650_LOCUS2201</name>
</gene>
<dbReference type="Proteomes" id="UP000663891">
    <property type="component" value="Unassembled WGS sequence"/>
</dbReference>
<feature type="transmembrane region" description="Helical" evidence="8">
    <location>
        <begin position="101"/>
        <end position="124"/>
    </location>
</feature>
<feature type="domain" description="G-protein coupled receptors family 1 profile" evidence="9">
    <location>
        <begin position="26"/>
        <end position="291"/>
    </location>
</feature>
<keyword evidence="7" id="KW-0807">Transducer</keyword>
<evidence type="ECO:0000256" key="4">
    <source>
        <dbReference type="ARBA" id="ARBA00023040"/>
    </source>
</evidence>
<dbReference type="Gene3D" id="1.20.1070.10">
    <property type="entry name" value="Rhodopsin 7-helix transmembrane proteins"/>
    <property type="match status" value="1"/>
</dbReference>
<evidence type="ECO:0000256" key="7">
    <source>
        <dbReference type="ARBA" id="ARBA00023224"/>
    </source>
</evidence>
<dbReference type="SUPFAM" id="SSF81321">
    <property type="entry name" value="Family A G protein-coupled receptor-like"/>
    <property type="match status" value="1"/>
</dbReference>
<dbReference type="EMBL" id="CAJNON010000011">
    <property type="protein sequence ID" value="CAF0768023.1"/>
    <property type="molecule type" value="Genomic_DNA"/>
</dbReference>
<protein>
    <recommendedName>
        <fullName evidence="9">G-protein coupled receptors family 1 profile domain-containing protein</fullName>
    </recommendedName>
</protein>
<organism evidence="10 11">
    <name type="scientific">Adineta steineri</name>
    <dbReference type="NCBI Taxonomy" id="433720"/>
    <lineage>
        <taxon>Eukaryota</taxon>
        <taxon>Metazoa</taxon>
        <taxon>Spiralia</taxon>
        <taxon>Gnathifera</taxon>
        <taxon>Rotifera</taxon>
        <taxon>Eurotatoria</taxon>
        <taxon>Bdelloidea</taxon>
        <taxon>Adinetida</taxon>
        <taxon>Adinetidae</taxon>
        <taxon>Adineta</taxon>
    </lineage>
</organism>
<dbReference type="InterPro" id="IPR000276">
    <property type="entry name" value="GPCR_Rhodpsn"/>
</dbReference>
<dbReference type="PANTHER" id="PTHR24243:SF208">
    <property type="entry name" value="PYROKININ-1 RECEPTOR"/>
    <property type="match status" value="1"/>
</dbReference>
<comment type="subcellular location">
    <subcellularLocation>
        <location evidence="1">Membrane</location>
        <topology evidence="1">Multi-pass membrane protein</topology>
    </subcellularLocation>
</comment>
<evidence type="ECO:0000259" key="9">
    <source>
        <dbReference type="PROSITE" id="PS50262"/>
    </source>
</evidence>
<feature type="transmembrane region" description="Helical" evidence="8">
    <location>
        <begin position="144"/>
        <end position="164"/>
    </location>
</feature>
<evidence type="ECO:0000256" key="2">
    <source>
        <dbReference type="ARBA" id="ARBA00022692"/>
    </source>
</evidence>
<feature type="transmembrane region" description="Helical" evidence="8">
    <location>
        <begin position="270"/>
        <end position="292"/>
    </location>
</feature>
<proteinExistence type="predicted"/>
<dbReference type="Pfam" id="PF00001">
    <property type="entry name" value="7tm_1"/>
    <property type="match status" value="1"/>
</dbReference>
<dbReference type="PROSITE" id="PS50262">
    <property type="entry name" value="G_PROTEIN_RECEP_F1_2"/>
    <property type="match status" value="1"/>
</dbReference>
<evidence type="ECO:0000313" key="10">
    <source>
        <dbReference type="EMBL" id="CAF0768023.1"/>
    </source>
</evidence>
<name>A0A813QIM3_9BILA</name>
<evidence type="ECO:0000256" key="3">
    <source>
        <dbReference type="ARBA" id="ARBA00022989"/>
    </source>
</evidence>
<keyword evidence="3 8" id="KW-1133">Transmembrane helix</keyword>
<evidence type="ECO:0000256" key="1">
    <source>
        <dbReference type="ARBA" id="ARBA00004141"/>
    </source>
</evidence>
<evidence type="ECO:0000313" key="11">
    <source>
        <dbReference type="Proteomes" id="UP000663891"/>
    </source>
</evidence>
<keyword evidence="6" id="KW-0675">Receptor</keyword>
<reference evidence="10" key="1">
    <citation type="submission" date="2021-02" db="EMBL/GenBank/DDBJ databases">
        <authorList>
            <person name="Nowell W R."/>
        </authorList>
    </citation>
    <scope>NUCLEOTIDE SEQUENCE</scope>
</reference>
<dbReference type="PRINTS" id="PR00237">
    <property type="entry name" value="GPCRRHODOPSN"/>
</dbReference>